<keyword evidence="8 9" id="KW-0862">Zinc</keyword>
<dbReference type="Gene3D" id="3.40.390.30">
    <property type="entry name" value="Metalloproteases ('zincins'), catalytic domain"/>
    <property type="match status" value="1"/>
</dbReference>
<dbReference type="GO" id="GO:0004521">
    <property type="term" value="F:RNA endonuclease activity"/>
    <property type="evidence" value="ECO:0007669"/>
    <property type="project" value="UniProtKB-UniRule"/>
</dbReference>
<feature type="region of interest" description="Disordered" evidence="10">
    <location>
        <begin position="1"/>
        <end position="20"/>
    </location>
</feature>
<sequence>MSLSVEMEIQPTLTEGERRASTWMERSLRAAAEAESLPDAEVSVLIVDDEKIYRLNREYRGVDRPTDVLSFPQWEPEEDPVTEGGGPVPLGDIVISLPRAREQAEKYGHSLNREMGFLAVHGFLHLLGYDHGTEEAERAMFTRQEEILARIGLER</sequence>
<gene>
    <name evidence="9" type="primary">ybeY</name>
    <name evidence="11" type="ORF">CHM34_09325</name>
</gene>
<dbReference type="Proteomes" id="UP000215459">
    <property type="component" value="Unassembled WGS sequence"/>
</dbReference>
<dbReference type="GO" id="GO:0006364">
    <property type="term" value="P:rRNA processing"/>
    <property type="evidence" value="ECO:0007669"/>
    <property type="project" value="UniProtKB-UniRule"/>
</dbReference>
<protein>
    <recommendedName>
        <fullName evidence="9">Endoribonuclease YbeY</fullName>
        <ecNumber evidence="9">3.1.-.-</ecNumber>
    </recommendedName>
</protein>
<evidence type="ECO:0000256" key="5">
    <source>
        <dbReference type="ARBA" id="ARBA00022723"/>
    </source>
</evidence>
<comment type="similarity">
    <text evidence="1 9">Belongs to the endoribonuclease YbeY family.</text>
</comment>
<evidence type="ECO:0000256" key="6">
    <source>
        <dbReference type="ARBA" id="ARBA00022759"/>
    </source>
</evidence>
<dbReference type="GO" id="GO:0004222">
    <property type="term" value="F:metalloendopeptidase activity"/>
    <property type="evidence" value="ECO:0007669"/>
    <property type="project" value="InterPro"/>
</dbReference>
<dbReference type="PANTHER" id="PTHR46986">
    <property type="entry name" value="ENDORIBONUCLEASE YBEY, CHLOROPLASTIC"/>
    <property type="match status" value="1"/>
</dbReference>
<evidence type="ECO:0000256" key="2">
    <source>
        <dbReference type="ARBA" id="ARBA00022517"/>
    </source>
</evidence>
<dbReference type="PROSITE" id="PS01306">
    <property type="entry name" value="UPF0054"/>
    <property type="match status" value="1"/>
</dbReference>
<dbReference type="SUPFAM" id="SSF55486">
    <property type="entry name" value="Metalloproteases ('zincins'), catalytic domain"/>
    <property type="match status" value="1"/>
</dbReference>
<dbReference type="EMBL" id="NOWF01000005">
    <property type="protein sequence ID" value="OYD07671.1"/>
    <property type="molecule type" value="Genomic_DNA"/>
</dbReference>
<dbReference type="InterPro" id="IPR020549">
    <property type="entry name" value="YbeY_CS"/>
</dbReference>
<comment type="cofactor">
    <cofactor evidence="9">
        <name>Zn(2+)</name>
        <dbReference type="ChEBI" id="CHEBI:29105"/>
    </cofactor>
    <text evidence="9">Binds 1 zinc ion.</text>
</comment>
<feature type="binding site" evidence="9">
    <location>
        <position position="131"/>
    </location>
    <ligand>
        <name>Zn(2+)</name>
        <dbReference type="ChEBI" id="CHEBI:29105"/>
        <note>catalytic</note>
    </ligand>
</feature>
<keyword evidence="2 9" id="KW-0690">Ribosome biogenesis</keyword>
<organism evidence="11 12">
    <name type="scientific">Paludifilum halophilum</name>
    <dbReference type="NCBI Taxonomy" id="1642702"/>
    <lineage>
        <taxon>Bacteria</taxon>
        <taxon>Bacillati</taxon>
        <taxon>Bacillota</taxon>
        <taxon>Bacilli</taxon>
        <taxon>Bacillales</taxon>
        <taxon>Thermoactinomycetaceae</taxon>
        <taxon>Paludifilum</taxon>
    </lineage>
</organism>
<feature type="binding site" evidence="9">
    <location>
        <position position="121"/>
    </location>
    <ligand>
        <name>Zn(2+)</name>
        <dbReference type="ChEBI" id="CHEBI:29105"/>
        <note>catalytic</note>
    </ligand>
</feature>
<dbReference type="GO" id="GO:0008270">
    <property type="term" value="F:zinc ion binding"/>
    <property type="evidence" value="ECO:0007669"/>
    <property type="project" value="UniProtKB-UniRule"/>
</dbReference>
<keyword evidence="9" id="KW-0963">Cytoplasm</keyword>
<dbReference type="OrthoDB" id="9807740at2"/>
<evidence type="ECO:0000256" key="4">
    <source>
        <dbReference type="ARBA" id="ARBA00022722"/>
    </source>
</evidence>
<dbReference type="NCBIfam" id="TIGR00043">
    <property type="entry name" value="rRNA maturation RNase YbeY"/>
    <property type="match status" value="1"/>
</dbReference>
<evidence type="ECO:0000256" key="8">
    <source>
        <dbReference type="ARBA" id="ARBA00022833"/>
    </source>
</evidence>
<name>A0A235B618_9BACL</name>
<dbReference type="InterPro" id="IPR002036">
    <property type="entry name" value="YbeY"/>
</dbReference>
<evidence type="ECO:0000256" key="1">
    <source>
        <dbReference type="ARBA" id="ARBA00010875"/>
    </source>
</evidence>
<dbReference type="EC" id="3.1.-.-" evidence="9"/>
<comment type="subcellular location">
    <subcellularLocation>
        <location evidence="9">Cytoplasm</location>
    </subcellularLocation>
</comment>
<dbReference type="HAMAP" id="MF_00009">
    <property type="entry name" value="Endoribonucl_YbeY"/>
    <property type="match status" value="1"/>
</dbReference>
<proteinExistence type="inferred from homology"/>
<accession>A0A235B618</accession>
<dbReference type="Pfam" id="PF02130">
    <property type="entry name" value="YbeY"/>
    <property type="match status" value="1"/>
</dbReference>
<keyword evidence="3 9" id="KW-0698">rRNA processing</keyword>
<evidence type="ECO:0000256" key="3">
    <source>
        <dbReference type="ARBA" id="ARBA00022552"/>
    </source>
</evidence>
<evidence type="ECO:0000256" key="7">
    <source>
        <dbReference type="ARBA" id="ARBA00022801"/>
    </source>
</evidence>
<keyword evidence="12" id="KW-1185">Reference proteome</keyword>
<feature type="binding site" evidence="9">
    <location>
        <position position="125"/>
    </location>
    <ligand>
        <name>Zn(2+)</name>
        <dbReference type="ChEBI" id="CHEBI:29105"/>
        <note>catalytic</note>
    </ligand>
</feature>
<comment type="function">
    <text evidence="9">Single strand-specific metallo-endoribonuclease involved in late-stage 70S ribosome quality control and in maturation of the 3' terminus of the 16S rRNA.</text>
</comment>
<evidence type="ECO:0000256" key="10">
    <source>
        <dbReference type="SAM" id="MobiDB-lite"/>
    </source>
</evidence>
<keyword evidence="5 9" id="KW-0479">Metal-binding</keyword>
<evidence type="ECO:0000256" key="9">
    <source>
        <dbReference type="HAMAP-Rule" id="MF_00009"/>
    </source>
</evidence>
<keyword evidence="7 9" id="KW-0378">Hydrolase</keyword>
<keyword evidence="6 9" id="KW-0255">Endonuclease</keyword>
<evidence type="ECO:0000313" key="11">
    <source>
        <dbReference type="EMBL" id="OYD07671.1"/>
    </source>
</evidence>
<dbReference type="InterPro" id="IPR023091">
    <property type="entry name" value="MetalPrtase_cat_dom_sf_prd"/>
</dbReference>
<comment type="caution">
    <text evidence="11">The sequence shown here is derived from an EMBL/GenBank/DDBJ whole genome shotgun (WGS) entry which is preliminary data.</text>
</comment>
<reference evidence="11 12" key="1">
    <citation type="submission" date="2017-07" db="EMBL/GenBank/DDBJ databases">
        <title>The genome sequence of Paludifilum halophilum highlights mechanisms for microbial adaptation to high salt environemnts.</title>
        <authorList>
            <person name="Belbahri L."/>
        </authorList>
    </citation>
    <scope>NUCLEOTIDE SEQUENCE [LARGE SCALE GENOMIC DNA]</scope>
    <source>
        <strain evidence="11 12">DSM 102817</strain>
    </source>
</reference>
<evidence type="ECO:0000313" key="12">
    <source>
        <dbReference type="Proteomes" id="UP000215459"/>
    </source>
</evidence>
<keyword evidence="4 9" id="KW-0540">Nuclease</keyword>
<dbReference type="AlphaFoldDB" id="A0A235B618"/>
<dbReference type="GO" id="GO:0005737">
    <property type="term" value="C:cytoplasm"/>
    <property type="evidence" value="ECO:0007669"/>
    <property type="project" value="UniProtKB-SubCell"/>
</dbReference>
<dbReference type="PANTHER" id="PTHR46986:SF1">
    <property type="entry name" value="ENDORIBONUCLEASE YBEY, CHLOROPLASTIC"/>
    <property type="match status" value="1"/>
</dbReference>